<name>A0ABV8TZV4_9ACTN</name>
<dbReference type="EMBL" id="JBHSDK010000018">
    <property type="protein sequence ID" value="MFC4336354.1"/>
    <property type="molecule type" value="Genomic_DNA"/>
</dbReference>
<dbReference type="Pfam" id="PF09992">
    <property type="entry name" value="NAGPA"/>
    <property type="match status" value="1"/>
</dbReference>
<dbReference type="PANTHER" id="PTHR40446">
    <property type="entry name" value="N-ACETYLGLUCOSAMINE-1-PHOSPHODIESTER ALPHA-N-ACETYLGLUCOSAMINIDASE"/>
    <property type="match status" value="1"/>
</dbReference>
<feature type="domain" description="Phosphodiester glycosidase" evidence="3">
    <location>
        <begin position="282"/>
        <end position="425"/>
    </location>
</feature>
<evidence type="ECO:0000313" key="5">
    <source>
        <dbReference type="Proteomes" id="UP001595823"/>
    </source>
</evidence>
<feature type="signal peptide" evidence="2">
    <location>
        <begin position="1"/>
        <end position="23"/>
    </location>
</feature>
<proteinExistence type="predicted"/>
<sequence length="538" mass="56377">MRHNGKRTALGTASAIAAVLALAACEFGDEDGGDGGGFTEGSTPPDVTEEVAPGLVYESFSYNGEPVHMVTVAIGENHVSADVLVPDAIAATDEPSNMAEDAGAAAVINGDFFNNREDDWIGTNAPSGPMIAHNGSRQDGSGGESFVKAAVPAGQRMGPTRPESSPYESVLGFRDGTPIMTTLDLDGKVVTDGGERKLDGANQYGLPTDGIGYFDHQWGGTHFSRAGCGNEEARDAPCSDNTYTLLVRDGKVLGESTVPAVGGGEGEYALFGRDAGADFLRGLEPGDDITTDWRLVSPDGDIETAVGGMPIVRDGSLVEGLSEDEIGDDGRPENTAVRSAVGYNKAADELYMLTVGEEQGAGLSLRELGALMMEKDAVDALNLDGGGSSLLGTADEDGSIEVRNTPTDPWFLGNQREVANALAIFAAEPSGSEVSFLEGRWRGQYGNGPFDPVLEFDADGSVVRISEGAAELPEGTVRLQDDSTDEVWHFVAELEYPVPDREAVTVDFTVEPGSSAPEPQVGDVLTDSEGTEWVRESV</sequence>
<keyword evidence="2" id="KW-0732">Signal</keyword>
<dbReference type="PANTHER" id="PTHR40446:SF2">
    <property type="entry name" value="N-ACETYLGLUCOSAMINE-1-PHOSPHODIESTER ALPHA-N-ACETYLGLUCOSAMINIDASE"/>
    <property type="match status" value="1"/>
</dbReference>
<keyword evidence="4" id="KW-0378">Hydrolase</keyword>
<dbReference type="GO" id="GO:0016798">
    <property type="term" value="F:hydrolase activity, acting on glycosyl bonds"/>
    <property type="evidence" value="ECO:0007669"/>
    <property type="project" value="UniProtKB-KW"/>
</dbReference>
<evidence type="ECO:0000256" key="1">
    <source>
        <dbReference type="SAM" id="MobiDB-lite"/>
    </source>
</evidence>
<feature type="region of interest" description="Disordered" evidence="1">
    <location>
        <begin position="511"/>
        <end position="538"/>
    </location>
</feature>
<gene>
    <name evidence="4" type="ORF">ACFPET_14220</name>
</gene>
<protein>
    <submittedName>
        <fullName evidence="4">Phosphodiester glycosidase family protein</fullName>
    </submittedName>
</protein>
<dbReference type="PROSITE" id="PS51257">
    <property type="entry name" value="PROKAR_LIPOPROTEIN"/>
    <property type="match status" value="1"/>
</dbReference>
<dbReference type="Proteomes" id="UP001595823">
    <property type="component" value="Unassembled WGS sequence"/>
</dbReference>
<feature type="chain" id="PRO_5046949638" evidence="2">
    <location>
        <begin position="24"/>
        <end position="538"/>
    </location>
</feature>
<evidence type="ECO:0000256" key="2">
    <source>
        <dbReference type="SAM" id="SignalP"/>
    </source>
</evidence>
<accession>A0ABV8TZV4</accession>
<keyword evidence="5" id="KW-1185">Reference proteome</keyword>
<reference evidence="5" key="1">
    <citation type="journal article" date="2019" name="Int. J. Syst. Evol. Microbiol.">
        <title>The Global Catalogue of Microorganisms (GCM) 10K type strain sequencing project: providing services to taxonomists for standard genome sequencing and annotation.</title>
        <authorList>
            <consortium name="The Broad Institute Genomics Platform"/>
            <consortium name="The Broad Institute Genome Sequencing Center for Infectious Disease"/>
            <person name="Wu L."/>
            <person name="Ma J."/>
        </authorList>
    </citation>
    <scope>NUCLEOTIDE SEQUENCE [LARGE SCALE GENOMIC DNA]</scope>
    <source>
        <strain evidence="5">IBRC-M 10908</strain>
    </source>
</reference>
<keyword evidence="4" id="KW-0326">Glycosidase</keyword>
<organism evidence="4 5">
    <name type="scientific">Salininema proteolyticum</name>
    <dbReference type="NCBI Taxonomy" id="1607685"/>
    <lineage>
        <taxon>Bacteria</taxon>
        <taxon>Bacillati</taxon>
        <taxon>Actinomycetota</taxon>
        <taxon>Actinomycetes</taxon>
        <taxon>Glycomycetales</taxon>
        <taxon>Glycomycetaceae</taxon>
        <taxon>Salininema</taxon>
    </lineage>
</organism>
<dbReference type="RefSeq" id="WP_380622199.1">
    <property type="nucleotide sequence ID" value="NZ_JBHSDK010000018.1"/>
</dbReference>
<comment type="caution">
    <text evidence="4">The sequence shown here is derived from an EMBL/GenBank/DDBJ whole genome shotgun (WGS) entry which is preliminary data.</text>
</comment>
<evidence type="ECO:0000313" key="4">
    <source>
        <dbReference type="EMBL" id="MFC4336354.1"/>
    </source>
</evidence>
<dbReference type="InterPro" id="IPR018711">
    <property type="entry name" value="NAGPA"/>
</dbReference>
<evidence type="ECO:0000259" key="3">
    <source>
        <dbReference type="Pfam" id="PF09992"/>
    </source>
</evidence>